<keyword evidence="2" id="KW-1185">Reference proteome</keyword>
<dbReference type="PANTHER" id="PTHR31808:SF2">
    <property type="entry name" value="OS04G0596300 PROTEIN"/>
    <property type="match status" value="1"/>
</dbReference>
<organism evidence="1 2">
    <name type="scientific">Rehmannia glutinosa</name>
    <name type="common">Chinese foxglove</name>
    <dbReference type="NCBI Taxonomy" id="99300"/>
    <lineage>
        <taxon>Eukaryota</taxon>
        <taxon>Viridiplantae</taxon>
        <taxon>Streptophyta</taxon>
        <taxon>Embryophyta</taxon>
        <taxon>Tracheophyta</taxon>
        <taxon>Spermatophyta</taxon>
        <taxon>Magnoliopsida</taxon>
        <taxon>eudicotyledons</taxon>
        <taxon>Gunneridae</taxon>
        <taxon>Pentapetalae</taxon>
        <taxon>asterids</taxon>
        <taxon>lamiids</taxon>
        <taxon>Lamiales</taxon>
        <taxon>Orobanchaceae</taxon>
        <taxon>Rehmannieae</taxon>
        <taxon>Rehmannia</taxon>
    </lineage>
</organism>
<proteinExistence type="predicted"/>
<name>A0ABR0W4C0_REHGL</name>
<dbReference type="EMBL" id="JABTTQ020000221">
    <property type="protein sequence ID" value="KAK6140955.1"/>
    <property type="molecule type" value="Genomic_DNA"/>
</dbReference>
<dbReference type="PANTHER" id="PTHR31808">
    <property type="entry name" value="EXPRESSED PROTEIN"/>
    <property type="match status" value="1"/>
</dbReference>
<gene>
    <name evidence="1" type="ORF">DH2020_025302</name>
</gene>
<comment type="caution">
    <text evidence="1">The sequence shown here is derived from an EMBL/GenBank/DDBJ whole genome shotgun (WGS) entry which is preliminary data.</text>
</comment>
<protein>
    <submittedName>
        <fullName evidence="1">Uncharacterized protein</fullName>
    </submittedName>
</protein>
<sequence length="258" mass="28062">MSNKASRISCLEMSLSKLLACSKEMDGPTLIISGSISSQESVQKWLMMQVSSVLPDVSAVLTSAGGCRSQEVKHCSSFVDAKCFLSPGFPKNCIFPNPKLEVGPEKLRTRSFTVRASGNSAGDLIPVAPLQLESPVGQLLTQILQTHPHLLLVTAEQQLENLQSQRDGQKETNAPSAQDLLLYNSVDAVVDICSPSLVLYASHLLKATISSVGKRENVSRLFCFNLFPMLMYCLHLNVLSVVCNAEVRPNLAEIIKES</sequence>
<accession>A0ABR0W4C0</accession>
<reference evidence="1 2" key="1">
    <citation type="journal article" date="2021" name="Comput. Struct. Biotechnol. J.">
        <title>De novo genome assembly of the potent medicinal plant Rehmannia glutinosa using nanopore technology.</title>
        <authorList>
            <person name="Ma L."/>
            <person name="Dong C."/>
            <person name="Song C."/>
            <person name="Wang X."/>
            <person name="Zheng X."/>
            <person name="Niu Y."/>
            <person name="Chen S."/>
            <person name="Feng W."/>
        </authorList>
    </citation>
    <scope>NUCLEOTIDE SEQUENCE [LARGE SCALE GENOMIC DNA]</scope>
    <source>
        <strain evidence="1">DH-2019</strain>
    </source>
</reference>
<evidence type="ECO:0000313" key="1">
    <source>
        <dbReference type="EMBL" id="KAK6140955.1"/>
    </source>
</evidence>
<dbReference type="Proteomes" id="UP001318860">
    <property type="component" value="Unassembled WGS sequence"/>
</dbReference>
<dbReference type="InterPro" id="IPR038925">
    <property type="entry name" value="At3g17800-like"/>
</dbReference>
<evidence type="ECO:0000313" key="2">
    <source>
        <dbReference type="Proteomes" id="UP001318860"/>
    </source>
</evidence>